<dbReference type="Proteomes" id="UP001148838">
    <property type="component" value="Unassembled WGS sequence"/>
</dbReference>
<accession>A0ABQ8SNV6</accession>
<gene>
    <name evidence="2" type="ORF">ANN_18469</name>
</gene>
<name>A0ABQ8SNV6_PERAM</name>
<reference evidence="2 3" key="1">
    <citation type="journal article" date="2022" name="Allergy">
        <title>Genome assembly and annotation of Periplaneta americana reveal a comprehensive cockroach allergen profile.</title>
        <authorList>
            <person name="Wang L."/>
            <person name="Xiong Q."/>
            <person name="Saelim N."/>
            <person name="Wang L."/>
            <person name="Nong W."/>
            <person name="Wan A.T."/>
            <person name="Shi M."/>
            <person name="Liu X."/>
            <person name="Cao Q."/>
            <person name="Hui J.H.L."/>
            <person name="Sookrung N."/>
            <person name="Leung T.F."/>
            <person name="Tungtrongchitr A."/>
            <person name="Tsui S.K.W."/>
        </authorList>
    </citation>
    <scope>NUCLEOTIDE SEQUENCE [LARGE SCALE GENOMIC DNA]</scope>
    <source>
        <strain evidence="2">PWHHKU_190912</strain>
    </source>
</reference>
<organism evidence="2 3">
    <name type="scientific">Periplaneta americana</name>
    <name type="common">American cockroach</name>
    <name type="synonym">Blatta americana</name>
    <dbReference type="NCBI Taxonomy" id="6978"/>
    <lineage>
        <taxon>Eukaryota</taxon>
        <taxon>Metazoa</taxon>
        <taxon>Ecdysozoa</taxon>
        <taxon>Arthropoda</taxon>
        <taxon>Hexapoda</taxon>
        <taxon>Insecta</taxon>
        <taxon>Pterygota</taxon>
        <taxon>Neoptera</taxon>
        <taxon>Polyneoptera</taxon>
        <taxon>Dictyoptera</taxon>
        <taxon>Blattodea</taxon>
        <taxon>Blattoidea</taxon>
        <taxon>Blattidae</taxon>
        <taxon>Blattinae</taxon>
        <taxon>Periplaneta</taxon>
    </lineage>
</organism>
<protein>
    <submittedName>
        <fullName evidence="2">Uncharacterized protein</fullName>
    </submittedName>
</protein>
<feature type="compositionally biased region" description="Acidic residues" evidence="1">
    <location>
        <begin position="250"/>
        <end position="267"/>
    </location>
</feature>
<evidence type="ECO:0000313" key="2">
    <source>
        <dbReference type="EMBL" id="KAJ4435850.1"/>
    </source>
</evidence>
<dbReference type="EMBL" id="JAJSOF020000023">
    <property type="protein sequence ID" value="KAJ4435850.1"/>
    <property type="molecule type" value="Genomic_DNA"/>
</dbReference>
<evidence type="ECO:0000313" key="3">
    <source>
        <dbReference type="Proteomes" id="UP001148838"/>
    </source>
</evidence>
<sequence>MKVILLARLKRIPLNRQSSVPDTPKGLKSQAFNSHPYYTQDFTRAYFWIFDCAYSYQDFEFIITGILAAKPGGSGSNPGWAHDTRGVFVNHPLSHTLYSRERILVYQSRLEQREGRVYNPLKHFNTALANYLVVLSLYCALNRTDVSEMVLQTFRDDGEGHMYQFEEQLWKNGMGRMSPTWVLARYNPTDRLDTASCTHTLLSADVHIRTDHVRYTLRYMHCFSVVSCPHPSDSALNGILICRRSKSDDHDDDDDDDDDDDVGMMEQ</sequence>
<keyword evidence="3" id="KW-1185">Reference proteome</keyword>
<comment type="caution">
    <text evidence="2">The sequence shown here is derived from an EMBL/GenBank/DDBJ whole genome shotgun (WGS) entry which is preliminary data.</text>
</comment>
<feature type="region of interest" description="Disordered" evidence="1">
    <location>
        <begin position="245"/>
        <end position="267"/>
    </location>
</feature>
<proteinExistence type="predicted"/>
<evidence type="ECO:0000256" key="1">
    <source>
        <dbReference type="SAM" id="MobiDB-lite"/>
    </source>
</evidence>